<dbReference type="InterPro" id="IPR010994">
    <property type="entry name" value="RuvA_2-like"/>
</dbReference>
<dbReference type="Gene3D" id="3.30.470.30">
    <property type="entry name" value="DNA ligase/mRNA capping enzyme"/>
    <property type="match status" value="1"/>
</dbReference>
<evidence type="ECO:0000256" key="2">
    <source>
        <dbReference type="ARBA" id="ARBA00022598"/>
    </source>
</evidence>
<proteinExistence type="predicted"/>
<dbReference type="AlphaFoldDB" id="A0A382DJ10"/>
<dbReference type="SMART" id="SM00532">
    <property type="entry name" value="LIGANc"/>
    <property type="match status" value="1"/>
</dbReference>
<dbReference type="GO" id="GO:0003911">
    <property type="term" value="F:DNA ligase (NAD+) activity"/>
    <property type="evidence" value="ECO:0007669"/>
    <property type="project" value="UniProtKB-EC"/>
</dbReference>
<dbReference type="SUPFAM" id="SSF47781">
    <property type="entry name" value="RuvA domain 2-like"/>
    <property type="match status" value="1"/>
</dbReference>
<evidence type="ECO:0000256" key="3">
    <source>
        <dbReference type="ARBA" id="ARBA00022705"/>
    </source>
</evidence>
<dbReference type="InterPro" id="IPR004150">
    <property type="entry name" value="NAD_DNA_ligase_OB"/>
</dbReference>
<dbReference type="EC" id="6.5.1.2" evidence="1"/>
<dbReference type="GO" id="GO:0006281">
    <property type="term" value="P:DNA repair"/>
    <property type="evidence" value="ECO:0007669"/>
    <property type="project" value="InterPro"/>
</dbReference>
<reference evidence="7" key="1">
    <citation type="submission" date="2018-05" db="EMBL/GenBank/DDBJ databases">
        <authorList>
            <person name="Lanie J.A."/>
            <person name="Ng W.-L."/>
            <person name="Kazmierczak K.M."/>
            <person name="Andrzejewski T.M."/>
            <person name="Davidsen T.M."/>
            <person name="Wayne K.J."/>
            <person name="Tettelin H."/>
            <person name="Glass J.I."/>
            <person name="Rusch D."/>
            <person name="Podicherti R."/>
            <person name="Tsui H.-C.T."/>
            <person name="Winkler M.E."/>
        </authorList>
    </citation>
    <scope>NUCLEOTIDE SEQUENCE</scope>
</reference>
<dbReference type="InterPro" id="IPR013840">
    <property type="entry name" value="DNAligase_N"/>
</dbReference>
<keyword evidence="4" id="KW-0520">NAD</keyword>
<dbReference type="SUPFAM" id="SSF56091">
    <property type="entry name" value="DNA ligase/mRNA capping enzyme, catalytic domain"/>
    <property type="match status" value="1"/>
</dbReference>
<accession>A0A382DJ10</accession>
<comment type="catalytic activity">
    <reaction evidence="5">
        <text>NAD(+) + (deoxyribonucleotide)n-3'-hydroxyl + 5'-phospho-(deoxyribonucleotide)m = (deoxyribonucleotide)n+m + AMP + beta-nicotinamide D-nucleotide.</text>
        <dbReference type="EC" id="6.5.1.2"/>
    </reaction>
</comment>
<dbReference type="GO" id="GO:0006260">
    <property type="term" value="P:DNA replication"/>
    <property type="evidence" value="ECO:0007669"/>
    <property type="project" value="UniProtKB-KW"/>
</dbReference>
<evidence type="ECO:0000259" key="6">
    <source>
        <dbReference type="SMART" id="SM00532"/>
    </source>
</evidence>
<evidence type="ECO:0000313" key="7">
    <source>
        <dbReference type="EMBL" id="SVB38460.1"/>
    </source>
</evidence>
<dbReference type="Gene3D" id="2.40.50.140">
    <property type="entry name" value="Nucleic acid-binding proteins"/>
    <property type="match status" value="1"/>
</dbReference>
<evidence type="ECO:0000256" key="5">
    <source>
        <dbReference type="ARBA" id="ARBA00034005"/>
    </source>
</evidence>
<feature type="domain" description="NAD-dependent DNA ligase N-terminal" evidence="6">
    <location>
        <begin position="6"/>
        <end position="401"/>
    </location>
</feature>
<dbReference type="EMBL" id="UINC01039659">
    <property type="protein sequence ID" value="SVB38460.1"/>
    <property type="molecule type" value="Genomic_DNA"/>
</dbReference>
<dbReference type="Pfam" id="PF03120">
    <property type="entry name" value="OB_DNA_ligase"/>
    <property type="match status" value="1"/>
</dbReference>
<organism evidence="7">
    <name type="scientific">marine metagenome</name>
    <dbReference type="NCBI Taxonomy" id="408172"/>
    <lineage>
        <taxon>unclassified sequences</taxon>
        <taxon>metagenomes</taxon>
        <taxon>ecological metagenomes</taxon>
    </lineage>
</organism>
<dbReference type="SUPFAM" id="SSF50249">
    <property type="entry name" value="Nucleic acid-binding proteins"/>
    <property type="match status" value="1"/>
</dbReference>
<evidence type="ECO:0000256" key="4">
    <source>
        <dbReference type="ARBA" id="ARBA00023027"/>
    </source>
</evidence>
<gene>
    <name evidence="7" type="ORF">METZ01_LOCUS191314</name>
</gene>
<protein>
    <recommendedName>
        <fullName evidence="1">DNA ligase (NAD(+))</fullName>
        <ecNumber evidence="1">6.5.1.2</ecNumber>
    </recommendedName>
</protein>
<keyword evidence="3" id="KW-0235">DNA replication</keyword>
<feature type="non-terminal residue" evidence="7">
    <location>
        <position position="464"/>
    </location>
</feature>
<dbReference type="Gene3D" id="1.10.150.20">
    <property type="entry name" value="5' to 3' exonuclease, C-terminal subdomain"/>
    <property type="match status" value="1"/>
</dbReference>
<sequence>MSNRDPKLWTTPKLVSFLEKASLAYRQGSPIIDDDTYDHLYLAELQQRDPLHPFLNNIEIEPDFGSDRLKHPEPMLSIEKSYSVDETKKWVTRILKEANRQAIDEVDISVIATAKLDGLAAFYREDNLLATRGDGIHGNDITSCFDKGVVNVGKGVPGIGELVMTTDYFKKNLKKLGYAHPRNICVGVVNSDEVNEDFIKALKDGVVRFVPYSTLDRWEGSFDELIDNHEAIQKQVLESCEYPTDGVVVEITHNSLKTLLGSTNHHNRWQIAIKQRSEAKDTIVNSIMWQTKRTGRVTPVLEVEPIELSGATVSRVTAHHAGNVKALRLGKGAVISVERSGEVIPKIVGVIKPSSKTQITKTCDSCGKGLTWQRDFLVCTNHSECPAQMENTLEHFFKIHGQVDGFGSKSIAKLVAGGIDTLEKIYDSNEEDFEKIGFGPVQSKNLRRELDRSIQVETEDWRFL</sequence>
<dbReference type="InterPro" id="IPR013839">
    <property type="entry name" value="DNAligase_adenylation"/>
</dbReference>
<keyword evidence="2" id="KW-0436">Ligase</keyword>
<evidence type="ECO:0000256" key="1">
    <source>
        <dbReference type="ARBA" id="ARBA00012722"/>
    </source>
</evidence>
<name>A0A382DJ10_9ZZZZ</name>
<dbReference type="Pfam" id="PF01653">
    <property type="entry name" value="DNA_ligase_aden"/>
    <property type="match status" value="1"/>
</dbReference>
<dbReference type="InterPro" id="IPR012340">
    <property type="entry name" value="NA-bd_OB-fold"/>
</dbReference>